<dbReference type="PANTHER" id="PTHR46696:SF4">
    <property type="entry name" value="BIOTIN BIOSYNTHESIS CYTOCHROME P450"/>
    <property type="match status" value="1"/>
</dbReference>
<dbReference type="PANTHER" id="PTHR46696">
    <property type="entry name" value="P450, PUTATIVE (EUROFUNG)-RELATED"/>
    <property type="match status" value="1"/>
</dbReference>
<dbReference type="SUPFAM" id="SSF48264">
    <property type="entry name" value="Cytochrome P450"/>
    <property type="match status" value="1"/>
</dbReference>
<dbReference type="EMBL" id="CP133762">
    <property type="protein sequence ID" value="WMX48591.1"/>
    <property type="molecule type" value="Genomic_DNA"/>
</dbReference>
<evidence type="ECO:0000313" key="4">
    <source>
        <dbReference type="Proteomes" id="UP001250858"/>
    </source>
</evidence>
<gene>
    <name evidence="3" type="ORF">RGF97_32585</name>
</gene>
<dbReference type="InterPro" id="IPR036396">
    <property type="entry name" value="Cyt_P450_sf"/>
</dbReference>
<keyword evidence="4" id="KW-1185">Reference proteome</keyword>
<name>A0ABY9S2F3_9ACTN</name>
<dbReference type="RefSeq" id="WP_309550004.1">
    <property type="nucleotide sequence ID" value="NZ_CP133762.1"/>
</dbReference>
<evidence type="ECO:0000256" key="2">
    <source>
        <dbReference type="SAM" id="MobiDB-lite"/>
    </source>
</evidence>
<reference evidence="3 4" key="1">
    <citation type="submission" date="2023-09" db="EMBL/GenBank/DDBJ databases">
        <title>Complete genome of Streptomyces roseicoloratus T14.</title>
        <authorList>
            <person name="Bashizi T."/>
            <person name="Kim M.-J."/>
            <person name="Lee G."/>
            <person name="Tagele S.B."/>
            <person name="Shin J.-H."/>
        </authorList>
    </citation>
    <scope>NUCLEOTIDE SEQUENCE [LARGE SCALE GENOMIC DNA]</scope>
    <source>
        <strain evidence="3 4">T14</strain>
    </source>
</reference>
<feature type="compositionally biased region" description="Low complexity" evidence="2">
    <location>
        <begin position="123"/>
        <end position="144"/>
    </location>
</feature>
<evidence type="ECO:0000256" key="1">
    <source>
        <dbReference type="ARBA" id="ARBA00010617"/>
    </source>
</evidence>
<comment type="similarity">
    <text evidence="1">Belongs to the cytochrome P450 family.</text>
</comment>
<dbReference type="Gene3D" id="1.10.630.10">
    <property type="entry name" value="Cytochrome P450"/>
    <property type="match status" value="1"/>
</dbReference>
<feature type="region of interest" description="Disordered" evidence="2">
    <location>
        <begin position="90"/>
        <end position="187"/>
    </location>
</feature>
<dbReference type="Proteomes" id="UP001250858">
    <property type="component" value="Chromosome"/>
</dbReference>
<evidence type="ECO:0008006" key="5">
    <source>
        <dbReference type="Google" id="ProtNLM"/>
    </source>
</evidence>
<organism evidence="3 4">
    <name type="scientific">Streptomyces roseicoloratus</name>
    <dbReference type="NCBI Taxonomy" id="2508722"/>
    <lineage>
        <taxon>Bacteria</taxon>
        <taxon>Bacillati</taxon>
        <taxon>Actinomycetota</taxon>
        <taxon>Actinomycetes</taxon>
        <taxon>Kitasatosporales</taxon>
        <taxon>Streptomycetaceae</taxon>
        <taxon>Streptomyces</taxon>
    </lineage>
</organism>
<sequence length="187" mass="19590">MPTLTATTAVDLTDPALWARPDTPELVAELRREAPVHLTDTVDDGPVWSVLTYKESADVLRNAAAFSSESGSLLGAGEGNVPVGSGRMMALTDPPRHRELRAPANPFFSKNGVRAPPAPSPSGPVSSSTGPSSRARPTSSTWSPRCRSPSCATCSTCPRRTATWWYGSATSPSSAARPRNAGPDTSS</sequence>
<feature type="compositionally biased region" description="Low complexity" evidence="2">
    <location>
        <begin position="168"/>
        <end position="181"/>
    </location>
</feature>
<proteinExistence type="inferred from homology"/>
<evidence type="ECO:0000313" key="3">
    <source>
        <dbReference type="EMBL" id="WMX48591.1"/>
    </source>
</evidence>
<accession>A0ABY9S2F3</accession>
<protein>
    <recommendedName>
        <fullName evidence="5">Cytochrome P450</fullName>
    </recommendedName>
</protein>